<proteinExistence type="predicted"/>
<comment type="caution">
    <text evidence="1">The sequence shown here is derived from an EMBL/GenBank/DDBJ whole genome shotgun (WGS) entry which is preliminary data.</text>
</comment>
<sequence>MKILIFFACLLMFNLSIYFITLIKKNIQDIKQKEYENCPAFDFLSSEEKSKKHNFFKFLKFWNYL</sequence>
<dbReference type="AlphaFoldDB" id="A0A0X3Y243"/>
<dbReference type="RefSeq" id="WP_059222778.1">
    <property type="nucleotide sequence ID" value="NZ_LMVH01000001.1"/>
</dbReference>
<evidence type="ECO:0000313" key="2">
    <source>
        <dbReference type="Proteomes" id="UP000054800"/>
    </source>
</evidence>
<accession>A0A0X3Y243</accession>
<evidence type="ECO:0000313" key="1">
    <source>
        <dbReference type="EMBL" id="KUL99052.1"/>
    </source>
</evidence>
<reference evidence="1 2" key="1">
    <citation type="submission" date="2015-10" db="EMBL/GenBank/DDBJ databases">
        <authorList>
            <person name="Gilbert D.G."/>
        </authorList>
    </citation>
    <scope>NUCLEOTIDE SEQUENCE [LARGE SCALE GENOMIC DNA]</scope>
    <source>
        <strain evidence="1 2">ChDC F311</strain>
    </source>
</reference>
<gene>
    <name evidence="1" type="ORF">RO03_05855</name>
</gene>
<dbReference type="EMBL" id="LMVH01000001">
    <property type="protein sequence ID" value="KUL99052.1"/>
    <property type="molecule type" value="Genomic_DNA"/>
</dbReference>
<name>A0A0X3Y243_FUSNC</name>
<dbReference type="Proteomes" id="UP000054800">
    <property type="component" value="Unassembled WGS sequence"/>
</dbReference>
<protein>
    <submittedName>
        <fullName evidence="1">Uncharacterized protein</fullName>
    </submittedName>
</protein>
<organism evidence="1 2">
    <name type="scientific">Fusobacterium nucleatum subsp. nucleatum</name>
    <dbReference type="NCBI Taxonomy" id="76856"/>
    <lineage>
        <taxon>Bacteria</taxon>
        <taxon>Fusobacteriati</taxon>
        <taxon>Fusobacteriota</taxon>
        <taxon>Fusobacteriia</taxon>
        <taxon>Fusobacteriales</taxon>
        <taxon>Fusobacteriaceae</taxon>
        <taxon>Fusobacterium</taxon>
    </lineage>
</organism>